<sequence>MRSRTPEDLSGRCPRCYLPTRLCLCADIPRIDTRTEFLVIRHNKEKEKSTNTARMAALALARCQVLTYGAPGVPFDASVLEAPGTWVLFPDAPPPAPEAPLPQRLVVLDGNWGQARRMMQRVPALRRLPGLSLPPPPSHTRRLRRPPHPEGMSTLEAMAGALALLEGAAQAERLYALHERMIDRVLESRGRLGPGAPGSADLLELGDER</sequence>
<protein>
    <recommendedName>
        <fullName evidence="1">tRNA-uridine aminocarboxypropyltransferase</fullName>
        <ecNumber evidence="1">2.5.1.25</ecNumber>
    </recommendedName>
</protein>
<feature type="region of interest" description="Disordered" evidence="6">
    <location>
        <begin position="189"/>
        <end position="209"/>
    </location>
</feature>
<keyword evidence="4" id="KW-0819">tRNA processing</keyword>
<evidence type="ECO:0000256" key="1">
    <source>
        <dbReference type="ARBA" id="ARBA00012386"/>
    </source>
</evidence>
<evidence type="ECO:0000256" key="6">
    <source>
        <dbReference type="SAM" id="MobiDB-lite"/>
    </source>
</evidence>
<gene>
    <name evidence="8" type="ORF">SAMN05444354_10795</name>
</gene>
<dbReference type="PANTHER" id="PTHR21392:SF0">
    <property type="entry name" value="TRNA-URIDINE AMINOCARBOXYPROPYLTRANSFERASE 2"/>
    <property type="match status" value="1"/>
</dbReference>
<keyword evidence="2" id="KW-0808">Transferase</keyword>
<dbReference type="InterPro" id="IPR039262">
    <property type="entry name" value="DTWD2/TAPT"/>
</dbReference>
<reference evidence="9" key="1">
    <citation type="submission" date="2016-10" db="EMBL/GenBank/DDBJ databases">
        <authorList>
            <person name="Varghese N."/>
            <person name="Submissions S."/>
        </authorList>
    </citation>
    <scope>NUCLEOTIDE SEQUENCE [LARGE SCALE GENOMIC DNA]</scope>
    <source>
        <strain evidence="9">DSM 17044</strain>
    </source>
</reference>
<evidence type="ECO:0000256" key="2">
    <source>
        <dbReference type="ARBA" id="ARBA00022679"/>
    </source>
</evidence>
<feature type="region of interest" description="Disordered" evidence="6">
    <location>
        <begin position="127"/>
        <end position="151"/>
    </location>
</feature>
<keyword evidence="9" id="KW-1185">Reference proteome</keyword>
<dbReference type="SMART" id="SM01144">
    <property type="entry name" value="DTW"/>
    <property type="match status" value="1"/>
</dbReference>
<evidence type="ECO:0000313" key="9">
    <source>
        <dbReference type="Proteomes" id="UP000182719"/>
    </source>
</evidence>
<dbReference type="PANTHER" id="PTHR21392">
    <property type="entry name" value="TRNA-URIDINE AMINOCARBOXYPROPYLTRANSFERASE 2"/>
    <property type="match status" value="1"/>
</dbReference>
<feature type="domain" description="DTW" evidence="7">
    <location>
        <begin position="9"/>
        <end position="190"/>
    </location>
</feature>
<evidence type="ECO:0000313" key="8">
    <source>
        <dbReference type="EMBL" id="SEL61080.1"/>
    </source>
</evidence>
<organism evidence="8 9">
    <name type="scientific">Stigmatella aurantiaca</name>
    <dbReference type="NCBI Taxonomy" id="41"/>
    <lineage>
        <taxon>Bacteria</taxon>
        <taxon>Pseudomonadati</taxon>
        <taxon>Myxococcota</taxon>
        <taxon>Myxococcia</taxon>
        <taxon>Myxococcales</taxon>
        <taxon>Cystobacterineae</taxon>
        <taxon>Archangiaceae</taxon>
        <taxon>Stigmatella</taxon>
    </lineage>
</organism>
<evidence type="ECO:0000256" key="4">
    <source>
        <dbReference type="ARBA" id="ARBA00022694"/>
    </source>
</evidence>
<dbReference type="GO" id="GO:0016432">
    <property type="term" value="F:tRNA-uridine aminocarboxypropyltransferase activity"/>
    <property type="evidence" value="ECO:0007669"/>
    <property type="project" value="UniProtKB-EC"/>
</dbReference>
<keyword evidence="3" id="KW-0949">S-adenosyl-L-methionine</keyword>
<dbReference type="EMBL" id="FOAP01000007">
    <property type="protein sequence ID" value="SEL61080.1"/>
    <property type="molecule type" value="Genomic_DNA"/>
</dbReference>
<dbReference type="Pfam" id="PF03942">
    <property type="entry name" value="DTW"/>
    <property type="match status" value="1"/>
</dbReference>
<accession>A0A1H7RL99</accession>
<dbReference type="Proteomes" id="UP000182719">
    <property type="component" value="Unassembled WGS sequence"/>
</dbReference>
<evidence type="ECO:0000259" key="7">
    <source>
        <dbReference type="SMART" id="SM01144"/>
    </source>
</evidence>
<name>A0A1H7RL99_STIAU</name>
<dbReference type="GO" id="GO:0008033">
    <property type="term" value="P:tRNA processing"/>
    <property type="evidence" value="ECO:0007669"/>
    <property type="project" value="UniProtKB-KW"/>
</dbReference>
<dbReference type="RefSeq" id="WP_075007150.1">
    <property type="nucleotide sequence ID" value="NZ_FOAP01000007.1"/>
</dbReference>
<dbReference type="EC" id="2.5.1.25" evidence="1"/>
<dbReference type="AlphaFoldDB" id="A0A1H7RL99"/>
<comment type="similarity">
    <text evidence="5">Belongs to the TDD superfamily. DTWD2 family.</text>
</comment>
<dbReference type="InterPro" id="IPR005636">
    <property type="entry name" value="DTW"/>
</dbReference>
<evidence type="ECO:0000256" key="5">
    <source>
        <dbReference type="ARBA" id="ARBA00034489"/>
    </source>
</evidence>
<proteinExistence type="inferred from homology"/>
<evidence type="ECO:0000256" key="3">
    <source>
        <dbReference type="ARBA" id="ARBA00022691"/>
    </source>
</evidence>
<dbReference type="OrthoDB" id="370626at2"/>